<accession>A0A8S5SDL1</accession>
<reference evidence="1" key="1">
    <citation type="journal article" date="2021" name="Proc. Natl. Acad. Sci. U.S.A.">
        <title>A Catalog of Tens of Thousands of Viruses from Human Metagenomes Reveals Hidden Associations with Chronic Diseases.</title>
        <authorList>
            <person name="Tisza M.J."/>
            <person name="Buck C.B."/>
        </authorList>
    </citation>
    <scope>NUCLEOTIDE SEQUENCE</scope>
    <source>
        <strain evidence="1">Ct7Ex2</strain>
    </source>
</reference>
<sequence length="156" mass="17303">MTADELITMINLDTNEILDDSAEYIPYINAAIDYLVMILVPMKDREVVKSMDISNNNPVPGDFTAFVPAAGYPVRIVNGSFQTYGGKTVNDVFYAVKKPHVSDETDSIPFSEIFHFVLVQLVSFLVKKKSLMIDYANADKAFIADLTTAIQAARGR</sequence>
<proteinExistence type="predicted"/>
<name>A0A8S5SDL1_9CAUD</name>
<evidence type="ECO:0000313" key="1">
    <source>
        <dbReference type="EMBL" id="DAF48875.1"/>
    </source>
</evidence>
<organism evidence="1">
    <name type="scientific">Podoviridae sp. ct7Ex2</name>
    <dbReference type="NCBI Taxonomy" id="2827722"/>
    <lineage>
        <taxon>Viruses</taxon>
        <taxon>Duplodnaviria</taxon>
        <taxon>Heunggongvirae</taxon>
        <taxon>Uroviricota</taxon>
        <taxon>Caudoviricetes</taxon>
    </lineage>
</organism>
<dbReference type="EMBL" id="BK032576">
    <property type="protein sequence ID" value="DAF48875.1"/>
    <property type="molecule type" value="Genomic_DNA"/>
</dbReference>
<protein>
    <submittedName>
        <fullName evidence="1">Uncharacterized protein</fullName>
    </submittedName>
</protein>